<accession>A0ABW5VKU0</accession>
<comment type="caution">
    <text evidence="1">The sequence shown here is derived from an EMBL/GenBank/DDBJ whole genome shotgun (WGS) entry which is preliminary data.</text>
</comment>
<sequence length="186" mass="21143">MTVPEMYNALDNVDASKQKRMEMSTLVLNHPENIAPLIEIGFHIDDPISCKACLVLEFIVAQRLELLLPYLDKFIKNMARVHLDSAVRPIAKICEYLTHSYFINKDHATIEALNEGHLTQLTTTCFDWLIGDQKVAAKAYSMTSLLLLGKKFPWIWPELKLILEQNYHTGSAAYQARARITIAKLG</sequence>
<dbReference type="Proteomes" id="UP001597532">
    <property type="component" value="Unassembled WGS sequence"/>
</dbReference>
<dbReference type="EMBL" id="JBHUOK010000034">
    <property type="protein sequence ID" value="MFD2791895.1"/>
    <property type="molecule type" value="Genomic_DNA"/>
</dbReference>
<name>A0ABW5VKU0_9FLAO</name>
<evidence type="ECO:0000313" key="2">
    <source>
        <dbReference type="Proteomes" id="UP001597532"/>
    </source>
</evidence>
<proteinExistence type="predicted"/>
<dbReference type="GO" id="GO:0016829">
    <property type="term" value="F:lyase activity"/>
    <property type="evidence" value="ECO:0007669"/>
    <property type="project" value="UniProtKB-KW"/>
</dbReference>
<reference evidence="2" key="1">
    <citation type="journal article" date="2019" name="Int. J. Syst. Evol. Microbiol.">
        <title>The Global Catalogue of Microorganisms (GCM) 10K type strain sequencing project: providing services to taxonomists for standard genome sequencing and annotation.</title>
        <authorList>
            <consortium name="The Broad Institute Genomics Platform"/>
            <consortium name="The Broad Institute Genome Sequencing Center for Infectious Disease"/>
            <person name="Wu L."/>
            <person name="Ma J."/>
        </authorList>
    </citation>
    <scope>NUCLEOTIDE SEQUENCE [LARGE SCALE GENOMIC DNA]</scope>
    <source>
        <strain evidence="2">KCTC 52924</strain>
    </source>
</reference>
<keyword evidence="2" id="KW-1185">Reference proteome</keyword>
<gene>
    <name evidence="1" type="ORF">ACFS1K_19155</name>
</gene>
<dbReference type="RefSeq" id="WP_251808760.1">
    <property type="nucleotide sequence ID" value="NZ_CP166679.1"/>
</dbReference>
<organism evidence="1 2">
    <name type="scientific">Arenibacter antarcticus</name>
    <dbReference type="NCBI Taxonomy" id="2040469"/>
    <lineage>
        <taxon>Bacteria</taxon>
        <taxon>Pseudomonadati</taxon>
        <taxon>Bacteroidota</taxon>
        <taxon>Flavobacteriia</taxon>
        <taxon>Flavobacteriales</taxon>
        <taxon>Flavobacteriaceae</taxon>
        <taxon>Arenibacter</taxon>
    </lineage>
</organism>
<keyword evidence="1" id="KW-0456">Lyase</keyword>
<protein>
    <submittedName>
        <fullName evidence="1">Adenylosuccinate lyase</fullName>
    </submittedName>
</protein>
<evidence type="ECO:0000313" key="1">
    <source>
        <dbReference type="EMBL" id="MFD2791895.1"/>
    </source>
</evidence>